<dbReference type="OrthoDB" id="9795531at2"/>
<feature type="domain" description="GST N-terminal" evidence="1">
    <location>
        <begin position="5"/>
        <end position="82"/>
    </location>
</feature>
<dbReference type="InterPro" id="IPR002109">
    <property type="entry name" value="Glutaredoxin"/>
</dbReference>
<dbReference type="InterPro" id="IPR051548">
    <property type="entry name" value="Grx-like_ET"/>
</dbReference>
<dbReference type="PANTHER" id="PTHR34386">
    <property type="entry name" value="GLUTAREDOXIN"/>
    <property type="match status" value="1"/>
</dbReference>
<dbReference type="AlphaFoldDB" id="A0A7X5BZA1"/>
<dbReference type="Gene3D" id="3.40.30.10">
    <property type="entry name" value="Glutaredoxin"/>
    <property type="match status" value="1"/>
</dbReference>
<proteinExistence type="predicted"/>
<dbReference type="PANTHER" id="PTHR34386:SF1">
    <property type="entry name" value="GLUTAREDOXIN-LIKE PROTEIN NRDH"/>
    <property type="match status" value="1"/>
</dbReference>
<comment type="caution">
    <text evidence="2">The sequence shown here is derived from an EMBL/GenBank/DDBJ whole genome shotgun (WGS) entry which is preliminary data.</text>
</comment>
<evidence type="ECO:0000313" key="3">
    <source>
        <dbReference type="Proteomes" id="UP000558113"/>
    </source>
</evidence>
<gene>
    <name evidence="2" type="ORF">GT003_14850</name>
</gene>
<dbReference type="PROSITE" id="PS51354">
    <property type="entry name" value="GLUTAREDOXIN_2"/>
    <property type="match status" value="1"/>
</dbReference>
<dbReference type="Proteomes" id="UP000558113">
    <property type="component" value="Unassembled WGS sequence"/>
</dbReference>
<dbReference type="InterPro" id="IPR004045">
    <property type="entry name" value="Glutathione_S-Trfase_N"/>
</dbReference>
<dbReference type="InterPro" id="IPR036249">
    <property type="entry name" value="Thioredoxin-like_sf"/>
</dbReference>
<keyword evidence="3" id="KW-1185">Reference proteome</keyword>
<dbReference type="GO" id="GO:0009055">
    <property type="term" value="F:electron transfer activity"/>
    <property type="evidence" value="ECO:0007669"/>
    <property type="project" value="TreeGrafter"/>
</dbReference>
<evidence type="ECO:0000313" key="2">
    <source>
        <dbReference type="EMBL" id="NBC70276.1"/>
    </source>
</evidence>
<protein>
    <submittedName>
        <fullName evidence="2">Glutaredoxin family protein</fullName>
    </submittedName>
</protein>
<dbReference type="EMBL" id="JAAAMU010000006">
    <property type="protein sequence ID" value="NBC70276.1"/>
    <property type="molecule type" value="Genomic_DNA"/>
</dbReference>
<reference evidence="2 3" key="1">
    <citation type="submission" date="2020-01" db="EMBL/GenBank/DDBJ databases">
        <title>Paenibacillus soybeanensis sp. nov. isolated from the nodules of soybean (Glycine max(L.) Merr).</title>
        <authorList>
            <person name="Wang H."/>
        </authorList>
    </citation>
    <scope>NUCLEOTIDE SEQUENCE [LARGE SCALE GENOMIC DNA]</scope>
    <source>
        <strain evidence="2 3">DSM 23054</strain>
    </source>
</reference>
<organism evidence="2 3">
    <name type="scientific">Paenibacillus sacheonensis</name>
    <dbReference type="NCBI Taxonomy" id="742054"/>
    <lineage>
        <taxon>Bacteria</taxon>
        <taxon>Bacillati</taxon>
        <taxon>Bacillota</taxon>
        <taxon>Bacilli</taxon>
        <taxon>Bacillales</taxon>
        <taxon>Paenibacillaceae</taxon>
        <taxon>Paenibacillus</taxon>
    </lineage>
</organism>
<name>A0A7X5BZA1_9BACL</name>
<dbReference type="Pfam" id="PF00462">
    <property type="entry name" value="Glutaredoxin"/>
    <property type="match status" value="1"/>
</dbReference>
<evidence type="ECO:0000259" key="1">
    <source>
        <dbReference type="PROSITE" id="PS50404"/>
    </source>
</evidence>
<dbReference type="RefSeq" id="WP_161699019.1">
    <property type="nucleotide sequence ID" value="NZ_JAAAMU010000006.1"/>
</dbReference>
<dbReference type="GO" id="GO:0045454">
    <property type="term" value="P:cell redox homeostasis"/>
    <property type="evidence" value="ECO:0007669"/>
    <property type="project" value="TreeGrafter"/>
</dbReference>
<accession>A0A7X5BZA1</accession>
<dbReference type="SUPFAM" id="SSF52833">
    <property type="entry name" value="Thioredoxin-like"/>
    <property type="match status" value="1"/>
</dbReference>
<sequence>MSTTNPVIIYTSTHCNYCKQVKSFLSDRGVTYEERNIDLNDQYGEELWNTGLRSVPVTVVGERSILGFNQVELNRALAEWQS</sequence>
<dbReference type="CDD" id="cd02976">
    <property type="entry name" value="NrdH"/>
    <property type="match status" value="1"/>
</dbReference>
<dbReference type="PROSITE" id="PS50404">
    <property type="entry name" value="GST_NTER"/>
    <property type="match status" value="1"/>
</dbReference>